<evidence type="ECO:0000313" key="2">
    <source>
        <dbReference type="Proteomes" id="UP000281547"/>
    </source>
</evidence>
<reference evidence="1 2" key="1">
    <citation type="journal article" date="2016" name="Int. J. Syst. Evol. Microbiol.">
        <title>Arsenicitalea aurantiaca gen. nov., sp. nov., a new member of the family Hyphomicrobiaceae, isolated from high-arsenic sediment.</title>
        <authorList>
            <person name="Mu Y."/>
            <person name="Zhou L."/>
            <person name="Zeng X.C."/>
            <person name="Liu L."/>
            <person name="Pan Y."/>
            <person name="Chen X."/>
            <person name="Wang J."/>
            <person name="Li S."/>
            <person name="Li W.J."/>
            <person name="Wang Y."/>
        </authorList>
    </citation>
    <scope>NUCLEOTIDE SEQUENCE [LARGE SCALE GENOMIC DNA]</scope>
    <source>
        <strain evidence="1 2">42-50</strain>
    </source>
</reference>
<dbReference type="EMBL" id="RZNJ01000004">
    <property type="protein sequence ID" value="RUT29960.1"/>
    <property type="molecule type" value="Genomic_DNA"/>
</dbReference>
<dbReference type="InterPro" id="IPR052517">
    <property type="entry name" value="GlcG_carb_metab_protein"/>
</dbReference>
<dbReference type="InterPro" id="IPR005624">
    <property type="entry name" value="PduO/GlcC-like"/>
</dbReference>
<dbReference type="PANTHER" id="PTHR34309:SF10">
    <property type="entry name" value="SLR1406 PROTEIN"/>
    <property type="match status" value="1"/>
</dbReference>
<dbReference type="SUPFAM" id="SSF143744">
    <property type="entry name" value="GlcG-like"/>
    <property type="match status" value="1"/>
</dbReference>
<comment type="caution">
    <text evidence="1">The sequence shown here is derived from an EMBL/GenBank/DDBJ whole genome shotgun (WGS) entry which is preliminary data.</text>
</comment>
<dbReference type="Pfam" id="PF03928">
    <property type="entry name" value="HbpS-like"/>
    <property type="match status" value="1"/>
</dbReference>
<organism evidence="1 2">
    <name type="scientific">Arsenicitalea aurantiaca</name>
    <dbReference type="NCBI Taxonomy" id="1783274"/>
    <lineage>
        <taxon>Bacteria</taxon>
        <taxon>Pseudomonadati</taxon>
        <taxon>Pseudomonadota</taxon>
        <taxon>Alphaproteobacteria</taxon>
        <taxon>Hyphomicrobiales</taxon>
        <taxon>Devosiaceae</taxon>
        <taxon>Arsenicitalea</taxon>
    </lineage>
</organism>
<sequence>MELHIAFALLKATFAEGRRLGARPLSAVVLDSGGHQVAGAREDGAGFARLALAQAKAWGSLSLGLGSRTLSERAPQAPEFFAAAASLLDGRLLPAPGGLLLLREGMLIGAIGVSGDAGDTDEACAIHAVEELGLEYAQ</sequence>
<name>A0A433X7D4_9HYPH</name>
<proteinExistence type="predicted"/>
<dbReference type="Proteomes" id="UP000281547">
    <property type="component" value="Unassembled WGS sequence"/>
</dbReference>
<evidence type="ECO:0000313" key="1">
    <source>
        <dbReference type="EMBL" id="RUT29960.1"/>
    </source>
</evidence>
<gene>
    <name evidence="1" type="ORF">EMQ25_11505</name>
</gene>
<dbReference type="Gene3D" id="3.30.450.150">
    <property type="entry name" value="Haem-degrading domain"/>
    <property type="match status" value="1"/>
</dbReference>
<dbReference type="OrthoDB" id="9815788at2"/>
<keyword evidence="2" id="KW-1185">Reference proteome</keyword>
<dbReference type="RefSeq" id="WP_127188740.1">
    <property type="nucleotide sequence ID" value="NZ_RZNJ01000004.1"/>
</dbReference>
<dbReference type="InterPro" id="IPR038084">
    <property type="entry name" value="PduO/GlcC-like_sf"/>
</dbReference>
<dbReference type="PANTHER" id="PTHR34309">
    <property type="entry name" value="SLR1406 PROTEIN"/>
    <property type="match status" value="1"/>
</dbReference>
<accession>A0A433X7D4</accession>
<protein>
    <submittedName>
        <fullName evidence="1">Heme-binding protein</fullName>
    </submittedName>
</protein>
<dbReference type="AlphaFoldDB" id="A0A433X7D4"/>